<dbReference type="EMBL" id="BPMS01000012">
    <property type="protein sequence ID" value="GIZ89493.1"/>
    <property type="molecule type" value="Genomic_DNA"/>
</dbReference>
<evidence type="ECO:0000313" key="2">
    <source>
        <dbReference type="EMBL" id="GIZ89493.1"/>
    </source>
</evidence>
<protein>
    <submittedName>
        <fullName evidence="2">Uncharacterized protein</fullName>
    </submittedName>
</protein>
<sequence length="72" mass="8079">MIIHRLRHALVALLLALMASTAAADDEALNIYVGQGQMPYADDKPDDRGVYGDLMAELCRRLQRQCHYHSVP</sequence>
<evidence type="ECO:0000313" key="5">
    <source>
        <dbReference type="Proteomes" id="UP000887228"/>
    </source>
</evidence>
<keyword evidence="1" id="KW-0732">Signal</keyword>
<evidence type="ECO:0000313" key="4">
    <source>
        <dbReference type="Proteomes" id="UP000887212"/>
    </source>
</evidence>
<proteinExistence type="predicted"/>
<dbReference type="AlphaFoldDB" id="A0AA37CG29"/>
<feature type="chain" id="PRO_5041301648" evidence="1">
    <location>
        <begin position="25"/>
        <end position="72"/>
    </location>
</feature>
<dbReference type="RefSeq" id="WP_203792023.1">
    <property type="nucleotide sequence ID" value="NZ_AP024354.1"/>
</dbReference>
<feature type="signal peptide" evidence="1">
    <location>
        <begin position="1"/>
        <end position="24"/>
    </location>
</feature>
<gene>
    <name evidence="2" type="ORF">KAM435_28200</name>
    <name evidence="3" type="ORF">KAM436_18670</name>
</gene>
<organism evidence="2 4">
    <name type="scientific">Aquipseudomonas alcaligenes</name>
    <name type="common">Pseudomonas alcaligenes</name>
    <dbReference type="NCBI Taxonomy" id="43263"/>
    <lineage>
        <taxon>Bacteria</taxon>
        <taxon>Pseudomonadati</taxon>
        <taxon>Pseudomonadota</taxon>
        <taxon>Gammaproteobacteria</taxon>
        <taxon>Pseudomonadales</taxon>
        <taxon>Pseudomonadaceae</taxon>
        <taxon>Aquipseudomonas</taxon>
    </lineage>
</organism>
<evidence type="ECO:0000256" key="1">
    <source>
        <dbReference type="SAM" id="SignalP"/>
    </source>
</evidence>
<dbReference type="Proteomes" id="UP000887212">
    <property type="component" value="Unassembled WGS sequence"/>
</dbReference>
<dbReference type="Proteomes" id="UP000887228">
    <property type="component" value="Unassembled WGS sequence"/>
</dbReference>
<evidence type="ECO:0000313" key="3">
    <source>
        <dbReference type="EMBL" id="GIZ92899.1"/>
    </source>
</evidence>
<reference evidence="2 5" key="1">
    <citation type="submission" date="2021-07" db="EMBL/GenBank/DDBJ databases">
        <title>Whole genome sequencing of carbapenem-resistant Pseudomonas spp. isolated in Japan.</title>
        <authorList>
            <person name="Suzuki M."/>
            <person name="Maehana S."/>
            <person name="Kitasato H."/>
        </authorList>
    </citation>
    <scope>NUCLEOTIDE SEQUENCE</scope>
    <source>
        <strain evidence="2">KAM435</strain>
        <strain evidence="3 5">KAM436</strain>
    </source>
</reference>
<dbReference type="EMBL" id="BPMT01000006">
    <property type="protein sequence ID" value="GIZ92899.1"/>
    <property type="molecule type" value="Genomic_DNA"/>
</dbReference>
<name>A0AA37CG29_AQUAC</name>
<comment type="caution">
    <text evidence="2">The sequence shown here is derived from an EMBL/GenBank/DDBJ whole genome shotgun (WGS) entry which is preliminary data.</text>
</comment>
<accession>A0AA37CG29</accession>